<accession>A0ABN7WH19</accession>
<sequence>MASYKVILLADNAKCYSSSNLNLCNTTIYYFPPNTTSRLQLLDTGILLVQNNEDEDKDPINNDDVDKLMEEIKADIELFNFRNAIDFEKKDTSKVLNSQEIVTLVTNVESTENLGKDDNSEKDEDDSKEIPMITHHEVLNTVEVLEQYLMQQDLSETAWFDHNQALLNLQKAIRKI</sequence>
<protein>
    <submittedName>
        <fullName evidence="2">26717_t:CDS:1</fullName>
    </submittedName>
</protein>
<evidence type="ECO:0000259" key="1">
    <source>
        <dbReference type="Pfam" id="PF03184"/>
    </source>
</evidence>
<comment type="caution">
    <text evidence="2">The sequence shown here is derived from an EMBL/GenBank/DDBJ whole genome shotgun (WGS) entry which is preliminary data.</text>
</comment>
<name>A0ABN7WH19_GIGMA</name>
<feature type="domain" description="DDE-1" evidence="1">
    <location>
        <begin position="4"/>
        <end position="47"/>
    </location>
</feature>
<evidence type="ECO:0000313" key="2">
    <source>
        <dbReference type="EMBL" id="CAG8830977.1"/>
    </source>
</evidence>
<organism evidence="2 3">
    <name type="scientific">Gigaspora margarita</name>
    <dbReference type="NCBI Taxonomy" id="4874"/>
    <lineage>
        <taxon>Eukaryota</taxon>
        <taxon>Fungi</taxon>
        <taxon>Fungi incertae sedis</taxon>
        <taxon>Mucoromycota</taxon>
        <taxon>Glomeromycotina</taxon>
        <taxon>Glomeromycetes</taxon>
        <taxon>Diversisporales</taxon>
        <taxon>Gigasporaceae</taxon>
        <taxon>Gigaspora</taxon>
    </lineage>
</organism>
<keyword evidence="3" id="KW-1185">Reference proteome</keyword>
<evidence type="ECO:0000313" key="3">
    <source>
        <dbReference type="Proteomes" id="UP000789901"/>
    </source>
</evidence>
<dbReference type="EMBL" id="CAJVQB010043170">
    <property type="protein sequence ID" value="CAG8830977.1"/>
    <property type="molecule type" value="Genomic_DNA"/>
</dbReference>
<dbReference type="Proteomes" id="UP000789901">
    <property type="component" value="Unassembled WGS sequence"/>
</dbReference>
<reference evidence="2 3" key="1">
    <citation type="submission" date="2021-06" db="EMBL/GenBank/DDBJ databases">
        <authorList>
            <person name="Kallberg Y."/>
            <person name="Tangrot J."/>
            <person name="Rosling A."/>
        </authorList>
    </citation>
    <scope>NUCLEOTIDE SEQUENCE [LARGE SCALE GENOMIC DNA]</scope>
    <source>
        <strain evidence="2 3">120-4 pot B 10/14</strain>
    </source>
</reference>
<dbReference type="InterPro" id="IPR004875">
    <property type="entry name" value="DDE_SF_endonuclease_dom"/>
</dbReference>
<proteinExistence type="predicted"/>
<dbReference type="Pfam" id="PF03184">
    <property type="entry name" value="DDE_1"/>
    <property type="match status" value="1"/>
</dbReference>
<gene>
    <name evidence="2" type="ORF">GMARGA_LOCUS30510</name>
</gene>